<feature type="compositionally biased region" description="Polar residues" evidence="1">
    <location>
        <begin position="767"/>
        <end position="802"/>
    </location>
</feature>
<feature type="compositionally biased region" description="Polar residues" evidence="1">
    <location>
        <begin position="1586"/>
        <end position="1606"/>
    </location>
</feature>
<feature type="region of interest" description="Disordered" evidence="1">
    <location>
        <begin position="1783"/>
        <end position="1831"/>
    </location>
</feature>
<feature type="compositionally biased region" description="Polar residues" evidence="1">
    <location>
        <begin position="1422"/>
        <end position="1444"/>
    </location>
</feature>
<comment type="caution">
    <text evidence="3">The sequence shown here is derived from an EMBL/GenBank/DDBJ whole genome shotgun (WGS) entry which is preliminary data.</text>
</comment>
<feature type="region of interest" description="Disordered" evidence="1">
    <location>
        <begin position="1207"/>
        <end position="1226"/>
    </location>
</feature>
<proteinExistence type="predicted"/>
<dbReference type="InterPro" id="IPR008638">
    <property type="entry name" value="FhaB/CdiA-like_TPS"/>
</dbReference>
<feature type="non-terminal residue" evidence="3">
    <location>
        <position position="2094"/>
    </location>
</feature>
<feature type="region of interest" description="Disordered" evidence="1">
    <location>
        <begin position="1409"/>
        <end position="1672"/>
    </location>
</feature>
<feature type="compositionally biased region" description="Polar residues" evidence="1">
    <location>
        <begin position="1803"/>
        <end position="1825"/>
    </location>
</feature>
<feature type="domain" description="Filamentous haemagglutinin FhaB/tRNA nuclease CdiA-like TPS" evidence="2">
    <location>
        <begin position="18"/>
        <end position="130"/>
    </location>
</feature>
<feature type="compositionally biased region" description="Polar residues" evidence="1">
    <location>
        <begin position="1653"/>
        <end position="1663"/>
    </location>
</feature>
<feature type="compositionally biased region" description="Polar residues" evidence="1">
    <location>
        <begin position="1614"/>
        <end position="1634"/>
    </location>
</feature>
<feature type="compositionally biased region" description="Low complexity" evidence="1">
    <location>
        <begin position="1278"/>
        <end position="1288"/>
    </location>
</feature>
<feature type="compositionally biased region" description="Polar residues" evidence="1">
    <location>
        <begin position="821"/>
        <end position="831"/>
    </location>
</feature>
<dbReference type="Proteomes" id="UP000269154">
    <property type="component" value="Unassembled WGS sequence"/>
</dbReference>
<evidence type="ECO:0000313" key="4">
    <source>
        <dbReference type="Proteomes" id="UP000269154"/>
    </source>
</evidence>
<keyword evidence="4" id="KW-1185">Reference proteome</keyword>
<dbReference type="Gene3D" id="2.160.20.10">
    <property type="entry name" value="Single-stranded right-handed beta-helix, Pectin lyase-like"/>
    <property type="match status" value="2"/>
</dbReference>
<feature type="region of interest" description="Disordered" evidence="1">
    <location>
        <begin position="1711"/>
        <end position="1753"/>
    </location>
</feature>
<feature type="compositionally biased region" description="Polar residues" evidence="1">
    <location>
        <begin position="1479"/>
        <end position="1524"/>
    </location>
</feature>
<dbReference type="Pfam" id="PF05860">
    <property type="entry name" value="TPS"/>
    <property type="match status" value="1"/>
</dbReference>
<feature type="compositionally biased region" description="Polar residues" evidence="1">
    <location>
        <begin position="880"/>
        <end position="895"/>
    </location>
</feature>
<dbReference type="SUPFAM" id="SSF51126">
    <property type="entry name" value="Pectin lyase-like"/>
    <property type="match status" value="1"/>
</dbReference>
<feature type="region of interest" description="Disordered" evidence="1">
    <location>
        <begin position="873"/>
        <end position="901"/>
    </location>
</feature>
<dbReference type="NCBIfam" id="TIGR01901">
    <property type="entry name" value="adhes_NPXG"/>
    <property type="match status" value="1"/>
</dbReference>
<dbReference type="EMBL" id="RCBY01000235">
    <property type="protein sequence ID" value="RQH27674.1"/>
    <property type="molecule type" value="Genomic_DNA"/>
</dbReference>
<gene>
    <name evidence="3" type="ORF">D5R40_26750</name>
</gene>
<sequence>MSLLGTVALPAYSQPITPANDGTGTTVNQNGNQFNIQGGTHNGTNLFHSFGKFNLNSGQTANFISTPNTRNILGRITGGDPSRINGLIQVIGGNSNLFLVNPAGIMFGQNASLNIPASFSVTTATGIGFNSNNFWFQAIGTNDYSNLVGDPSGYNFNVSNPGAIVNEGNLSLNPGKDLTLAGGTVINTGELSTAGGNITIAAVNGGDTLRISQLGHLLSLDVSPTSNNLSGQSITPILLPELLTGGDIHHASSVVINAQGNLELTDTAGVAIASGNIDVSDTSTNGSVGGQVNVLGDRVAVIDANINANGLNGGGTILIGGDFQGNGIVPNSQQTFVNNNSIISADAINNGEGGKVIIWSDNTTNFSGSISAKGGDFLGDGGFVEISGKEELIFDGSVNVTAAFGEAGTILFDPKNIIIGESENSNESPEQNEADNVTLSLEELEGKITLQADNDITVNERIETSESVELKAGRNININADIDTSQGNNNISLFGNDNSADINNRDQGAGSINQREGTTLNSGNGDITIRLGNSGTNGDINLANLTTTGQLSINANQGNIRQVSPNSLITADRAIFRTQNSGGIGLAETPLRIDVNNLEVLTGEQGVFINSISNLTIGGVSEELTGISTRGGGNIELNIDGNFTAIEEVVTSVPDRQPGTITISSTGNIDTTQTTLKSNSESITGGDISLTADGNIQIGDINASTMGNDRGGNVTINSGGETDTTVGNIFSASSQGDGGNVSITSQGNIETGHIDSSSNGSGRGGNVTINSDGETNTTAGNIFSASSQGDGGNVSITSQGNIKTGYIDSRSDGSGNGGNITLKTTGGNVDTSSEELASFSVRGNGGNVSITSNGDIKTADIFSSAGDPLDIEGDLANLSPFETDNTDSNKTQNTNGSGGDITLKAEGFIDTSKGTIESFSRLGGGGSISITSKGDITTGEVFSTAGDPDVGNSVDNNPTKIQTEINSSNSGDITIESKEGAVTITAEIDTVGEAGNAGDITIKAFGDINTESIESRTGGGEGGDITIESIGGTIDTIGTGTETAGIFSASINGDAGNITIKNNGKLTTGNIDSTSLNGKGGNINLESTTGNVDTSLGNIASLSETGNAGSVTIKSQGNINTGNIDSQTQGGQGGNISIESTGGSIETLGTDQDVAGIFADSEEGNAGNVTITSNGNLITGNIDSRSTNGQGGNITLKSLAGNIDTSAAEVRSSSRRGDAGTVSLTSQGNITTGSILSFARGDAGTVSLTSQGNITTGSILSFAGRGTDELEDSEDSSQNESGSSNGGDITLKAGGTIDTTAGTNDRSKLESFSREGLGGNITLEAKGEITTAKILSTAGDPQASNPEDNGDITPLTETEINQRSSGNIRIESMEGAVTTTEEINSFATSGNGGSVTIKSRGNLTISDINSRSDVNGRGGNITLESTDGNIDTTNGDRGISSFSELGNAGDVTITSNGNLTTGDIDSRSKGSGQGGKITLESTSGNVETTNGELSSFSESGNAGGVTITSSDNLTTGNINSTSKGSGQGGKITLESTSGNVETTSGELSSFSELGDAGDVTITSNGDLTTGDINSSSRGSGLGGNITLESITGNIDTTSGELESFSRSGDAGDVTITSSGNLTTGDIFSSSGNPRDSNNEDNSSEDVSVSEENPQQTDNSNPGENTGGAGGSITLIAEGDINTTAGLIESFSRQGEGGDISLEAKGNITTNEIISSAGDPENIPPKRENTENTNTTQSEVESETGSPGGDITIRSIEGNVTTQGELISYSNQGNGGNVRIISNGDVNTAGIDSRSDNRGRGGTISIQNQTGSIETTGGELASSSRTGDGGNVEITSTGNIIIETIFSESEGDGNGGDVTITVNGNIQVGTIESFAGGSGKGGNISITADGAIDASIGELISSSQTGEGGNITLSATGDISTGLIESFSGAGARGGNITLETINGNIDTTVGFLGEEANIPTDADVSSEDVATIFEQERANLSSYAPEGTGGNIVIIQRGQGEITTSNISSFGGESSGAVNISNNDGNINTGVIFSTAINGTGDRISIETLNNGDLNINHIATYSTADDGTGGQIKLNASGTVNINNVASFGNAGS</sequence>
<dbReference type="InterPro" id="IPR012334">
    <property type="entry name" value="Pectin_lyas_fold"/>
</dbReference>
<feature type="compositionally biased region" description="Polar residues" evidence="1">
    <location>
        <begin position="732"/>
        <end position="749"/>
    </location>
</feature>
<protein>
    <submittedName>
        <fullName evidence="3">Filamentous hemagglutinin N-terminal domain-containing protein</fullName>
    </submittedName>
</protein>
<evidence type="ECO:0000256" key="1">
    <source>
        <dbReference type="SAM" id="MobiDB-lite"/>
    </source>
</evidence>
<feature type="compositionally biased region" description="Polar residues" evidence="1">
    <location>
        <begin position="1533"/>
        <end position="1551"/>
    </location>
</feature>
<name>A0A3N6P476_9CYAN</name>
<feature type="region of interest" description="Disordered" evidence="1">
    <location>
        <begin position="1266"/>
        <end position="1313"/>
    </location>
</feature>
<organism evidence="3 4">
    <name type="scientific">Okeania hirsuta</name>
    <dbReference type="NCBI Taxonomy" id="1458930"/>
    <lineage>
        <taxon>Bacteria</taxon>
        <taxon>Bacillati</taxon>
        <taxon>Cyanobacteriota</taxon>
        <taxon>Cyanophyceae</taxon>
        <taxon>Oscillatoriophycideae</taxon>
        <taxon>Oscillatoriales</taxon>
        <taxon>Microcoleaceae</taxon>
        <taxon>Okeania</taxon>
    </lineage>
</organism>
<dbReference type="InterPro" id="IPR011050">
    <property type="entry name" value="Pectin_lyase_fold/virulence"/>
</dbReference>
<feature type="compositionally biased region" description="Polar residues" evidence="1">
    <location>
        <begin position="1560"/>
        <end position="1573"/>
    </location>
</feature>
<feature type="region of interest" description="Disordered" evidence="1">
    <location>
        <begin position="732"/>
        <end position="831"/>
    </location>
</feature>
<feature type="compositionally biased region" description="Polar residues" evidence="1">
    <location>
        <begin position="1452"/>
        <end position="1463"/>
    </location>
</feature>
<accession>A0A3N6P476</accession>
<dbReference type="SMART" id="SM00912">
    <property type="entry name" value="Haemagg_act"/>
    <property type="match status" value="1"/>
</dbReference>
<evidence type="ECO:0000259" key="2">
    <source>
        <dbReference type="SMART" id="SM00912"/>
    </source>
</evidence>
<reference evidence="3 4" key="1">
    <citation type="journal article" date="2018" name="ACS Chem. Biol.">
        <title>Ketoreductase domain dysfunction expands chemodiversity: malyngamide biosynthesis in the cyanobacterium Okeania hirsuta.</title>
        <authorList>
            <person name="Moss N.A."/>
            <person name="Leao T."/>
            <person name="Rankin M."/>
            <person name="McCullough T.M."/>
            <person name="Qu P."/>
            <person name="Korobeynikov A."/>
            <person name="Smith J.L."/>
            <person name="Gerwick L."/>
            <person name="Gerwick W.H."/>
        </authorList>
    </citation>
    <scope>NUCLEOTIDE SEQUENCE [LARGE SCALE GENOMIC DNA]</scope>
    <source>
        <strain evidence="3 4">PAB10Feb10-1</strain>
    </source>
</reference>
<feature type="region of interest" description="Disordered" evidence="1">
    <location>
        <begin position="1119"/>
        <end position="1145"/>
    </location>
</feature>
<evidence type="ECO:0000313" key="3">
    <source>
        <dbReference type="EMBL" id="RQH27674.1"/>
    </source>
</evidence>